<proteinExistence type="predicted"/>
<evidence type="ECO:0000313" key="1">
    <source>
        <dbReference type="Proteomes" id="UP000887565"/>
    </source>
</evidence>
<sequence length="99" mass="11545">MGHLDLRHLMKAYLDKKDLIKDHFHNLHGDTDGVGYLLDPKYASEKMDLNLRHELENFSVEYSIKSDESEEDIENLKVCCDNRNYYSNAILSGSRQIKV</sequence>
<keyword evidence="1" id="KW-1185">Reference proteome</keyword>
<name>A0A915ILH3_ROMCU</name>
<organism evidence="1 2">
    <name type="scientific">Romanomermis culicivorax</name>
    <name type="common">Nematode worm</name>
    <dbReference type="NCBI Taxonomy" id="13658"/>
    <lineage>
        <taxon>Eukaryota</taxon>
        <taxon>Metazoa</taxon>
        <taxon>Ecdysozoa</taxon>
        <taxon>Nematoda</taxon>
        <taxon>Enoplea</taxon>
        <taxon>Dorylaimia</taxon>
        <taxon>Mermithida</taxon>
        <taxon>Mermithoidea</taxon>
        <taxon>Mermithidae</taxon>
        <taxon>Romanomermis</taxon>
    </lineage>
</organism>
<dbReference type="WBParaSite" id="nRc.2.0.1.t14724-RA">
    <property type="protein sequence ID" value="nRc.2.0.1.t14724-RA"/>
    <property type="gene ID" value="nRc.2.0.1.g14724"/>
</dbReference>
<protein>
    <submittedName>
        <fullName evidence="2">Uncharacterized protein</fullName>
    </submittedName>
</protein>
<accession>A0A915ILH3</accession>
<dbReference type="Proteomes" id="UP000887565">
    <property type="component" value="Unplaced"/>
</dbReference>
<dbReference type="AlphaFoldDB" id="A0A915ILH3"/>
<reference evidence="2" key="1">
    <citation type="submission" date="2022-11" db="UniProtKB">
        <authorList>
            <consortium name="WormBaseParasite"/>
        </authorList>
    </citation>
    <scope>IDENTIFICATION</scope>
</reference>
<evidence type="ECO:0000313" key="2">
    <source>
        <dbReference type="WBParaSite" id="nRc.2.0.1.t14724-RA"/>
    </source>
</evidence>